<accession>A0A381PPL5</accession>
<feature type="domain" description="Rhodanese" evidence="2">
    <location>
        <begin position="18"/>
        <end position="126"/>
    </location>
</feature>
<sequence length="274" mass="30280">MVTPPTLISPDELSHLLNTPGVQVIQVTSLEVYREGHIPGAVPILPDDLICGIPPAPGRLPTVEKLNRVFGNIAYAPDTKIVVYDDEGGGWAGRLAWTLDVIGHDHWCYLDGGLHAWKANGLPLVTTLTPVEPHHVNLSVRSTPIAEIDDIAPRLSDDDLLIWDCRSIDEYHGTRRSAARAGHIPGAKHLDWVDLIDVKNHRTLIKNAEALLREHGIVRSKDIVTHCQTHHRSGLTYMTARLLGFPRIRAYHGSWSEWGNRTDTPVETGPPTPS</sequence>
<dbReference type="SMART" id="SM00450">
    <property type="entry name" value="RHOD"/>
    <property type="match status" value="2"/>
</dbReference>
<dbReference type="InterPro" id="IPR051126">
    <property type="entry name" value="Thiosulfate_sulfurtransferase"/>
</dbReference>
<dbReference type="PANTHER" id="PTHR43855">
    <property type="entry name" value="THIOSULFATE SULFURTRANSFERASE"/>
    <property type="match status" value="1"/>
</dbReference>
<dbReference type="InterPro" id="IPR001763">
    <property type="entry name" value="Rhodanese-like_dom"/>
</dbReference>
<dbReference type="CDD" id="cd01448">
    <property type="entry name" value="TST_Repeat_1"/>
    <property type="match status" value="1"/>
</dbReference>
<dbReference type="Gene3D" id="3.40.250.10">
    <property type="entry name" value="Rhodanese-like domain"/>
    <property type="match status" value="2"/>
</dbReference>
<dbReference type="AlphaFoldDB" id="A0A381PPL5"/>
<feature type="domain" description="Rhodanese" evidence="2">
    <location>
        <begin position="156"/>
        <end position="267"/>
    </location>
</feature>
<name>A0A381PPL5_9ZZZZ</name>
<reference evidence="3" key="1">
    <citation type="submission" date="2018-05" db="EMBL/GenBank/DDBJ databases">
        <authorList>
            <person name="Lanie J.A."/>
            <person name="Ng W.-L."/>
            <person name="Kazmierczak K.M."/>
            <person name="Andrzejewski T.M."/>
            <person name="Davidsen T.M."/>
            <person name="Wayne K.J."/>
            <person name="Tettelin H."/>
            <person name="Glass J.I."/>
            <person name="Rusch D."/>
            <person name="Podicherti R."/>
            <person name="Tsui H.-C.T."/>
            <person name="Winkler M.E."/>
        </authorList>
    </citation>
    <scope>NUCLEOTIDE SEQUENCE</scope>
</reference>
<dbReference type="CDD" id="cd01449">
    <property type="entry name" value="TST_Repeat_2"/>
    <property type="match status" value="1"/>
</dbReference>
<proteinExistence type="predicted"/>
<dbReference type="InterPro" id="IPR036873">
    <property type="entry name" value="Rhodanese-like_dom_sf"/>
</dbReference>
<organism evidence="3">
    <name type="scientific">marine metagenome</name>
    <dbReference type="NCBI Taxonomy" id="408172"/>
    <lineage>
        <taxon>unclassified sequences</taxon>
        <taxon>metagenomes</taxon>
        <taxon>ecological metagenomes</taxon>
    </lineage>
</organism>
<dbReference type="PANTHER" id="PTHR43855:SF1">
    <property type="entry name" value="THIOSULFATE SULFURTRANSFERASE"/>
    <property type="match status" value="1"/>
</dbReference>
<evidence type="ECO:0000256" key="1">
    <source>
        <dbReference type="ARBA" id="ARBA00022737"/>
    </source>
</evidence>
<dbReference type="Pfam" id="PF00581">
    <property type="entry name" value="Rhodanese"/>
    <property type="match status" value="2"/>
</dbReference>
<gene>
    <name evidence="3" type="ORF">METZ01_LOCUS20843</name>
</gene>
<evidence type="ECO:0000259" key="2">
    <source>
        <dbReference type="PROSITE" id="PS50206"/>
    </source>
</evidence>
<keyword evidence="1" id="KW-0677">Repeat</keyword>
<dbReference type="SUPFAM" id="SSF52821">
    <property type="entry name" value="Rhodanese/Cell cycle control phosphatase"/>
    <property type="match status" value="2"/>
</dbReference>
<dbReference type="EMBL" id="UINC01001027">
    <property type="protein sequence ID" value="SUZ67989.1"/>
    <property type="molecule type" value="Genomic_DNA"/>
</dbReference>
<protein>
    <recommendedName>
        <fullName evidence="2">Rhodanese domain-containing protein</fullName>
    </recommendedName>
</protein>
<evidence type="ECO:0000313" key="3">
    <source>
        <dbReference type="EMBL" id="SUZ67989.1"/>
    </source>
</evidence>
<dbReference type="PROSITE" id="PS50206">
    <property type="entry name" value="RHODANESE_3"/>
    <property type="match status" value="2"/>
</dbReference>